<dbReference type="Pfam" id="PF03476">
    <property type="entry name" value="MOSC_N"/>
    <property type="match status" value="1"/>
</dbReference>
<proteinExistence type="predicted"/>
<dbReference type="RefSeq" id="WP_104517898.1">
    <property type="nucleotide sequence ID" value="NZ_NHRY01000062.1"/>
</dbReference>
<dbReference type="InterPro" id="IPR005302">
    <property type="entry name" value="MoCF_Sase_C"/>
</dbReference>
<organism evidence="2 3">
    <name type="scientific">Rhodopila globiformis</name>
    <name type="common">Rhodopseudomonas globiformis</name>
    <dbReference type="NCBI Taxonomy" id="1071"/>
    <lineage>
        <taxon>Bacteria</taxon>
        <taxon>Pseudomonadati</taxon>
        <taxon>Pseudomonadota</taxon>
        <taxon>Alphaproteobacteria</taxon>
        <taxon>Acetobacterales</taxon>
        <taxon>Acetobacteraceae</taxon>
        <taxon>Rhodopila</taxon>
    </lineage>
</organism>
<sequence>MSIVGQVESLWRYPVKSMRGEPLRQAYIGYAGVYGDRLYAFHSTTARPALPYLTGRVLEAMLLYQPRFRYPDKAAHPPNLAEAHSLPPGAAPVYAGPADLAVDVETPDGDLLAIDSPALADRLGAGGDAVGTLTLLRSDRAMTDCRPVSLISAQTVAALGRETGVALDRRRFRANICLDLGGAAGFAEDALLGRSLQIGGRVVVTVVERDPRCKMITLDPDTAQPSPEVLRTVARAHDGKAGVYAAVLVDGTIRPGDAVRLLT</sequence>
<dbReference type="InterPro" id="IPR005303">
    <property type="entry name" value="MOCOS_middle"/>
</dbReference>
<dbReference type="Gene3D" id="2.40.33.20">
    <property type="entry name" value="PK beta-barrel domain-like"/>
    <property type="match status" value="1"/>
</dbReference>
<feature type="domain" description="MOSC" evidence="1">
    <location>
        <begin position="112"/>
        <end position="262"/>
    </location>
</feature>
<reference evidence="2 3" key="1">
    <citation type="journal article" date="2018" name="Arch. Microbiol.">
        <title>New insights into the metabolic potential of the phototrophic purple bacterium Rhodopila globiformis DSM 161(T) from its draft genome sequence and evidence for a vanadium-dependent nitrogenase.</title>
        <authorList>
            <person name="Imhoff J.F."/>
            <person name="Rahn T."/>
            <person name="Kunzel S."/>
            <person name="Neulinger S.C."/>
        </authorList>
    </citation>
    <scope>NUCLEOTIDE SEQUENCE [LARGE SCALE GENOMIC DNA]</scope>
    <source>
        <strain evidence="2 3">DSM 161</strain>
    </source>
</reference>
<dbReference type="GO" id="GO:0003824">
    <property type="term" value="F:catalytic activity"/>
    <property type="evidence" value="ECO:0007669"/>
    <property type="project" value="InterPro"/>
</dbReference>
<evidence type="ECO:0000259" key="1">
    <source>
        <dbReference type="PROSITE" id="PS51340"/>
    </source>
</evidence>
<dbReference type="SUPFAM" id="SSF50800">
    <property type="entry name" value="PK beta-barrel domain-like"/>
    <property type="match status" value="1"/>
</dbReference>
<dbReference type="PANTHER" id="PTHR36930">
    <property type="entry name" value="METAL-SULFUR CLUSTER BIOSYNTHESIS PROTEINS YUAD-RELATED"/>
    <property type="match status" value="1"/>
</dbReference>
<dbReference type="InterPro" id="IPR011037">
    <property type="entry name" value="Pyrv_Knase-like_insert_dom_sf"/>
</dbReference>
<dbReference type="Pfam" id="PF03473">
    <property type="entry name" value="MOSC"/>
    <property type="match status" value="1"/>
</dbReference>
<dbReference type="GO" id="GO:0030170">
    <property type="term" value="F:pyridoxal phosphate binding"/>
    <property type="evidence" value="ECO:0007669"/>
    <property type="project" value="InterPro"/>
</dbReference>
<comment type="caution">
    <text evidence="2">The sequence shown here is derived from an EMBL/GenBank/DDBJ whole genome shotgun (WGS) entry which is preliminary data.</text>
</comment>
<dbReference type="Proteomes" id="UP000239724">
    <property type="component" value="Unassembled WGS sequence"/>
</dbReference>
<keyword evidence="3" id="KW-1185">Reference proteome</keyword>
<dbReference type="PANTHER" id="PTHR36930:SF1">
    <property type="entry name" value="MOSC DOMAIN-CONTAINING PROTEIN"/>
    <property type="match status" value="1"/>
</dbReference>
<dbReference type="AlphaFoldDB" id="A0A2S6NLG1"/>
<name>A0A2S6NLG1_RHOGL</name>
<protein>
    <submittedName>
        <fullName evidence="2">MOSC domain-containing protein</fullName>
    </submittedName>
</protein>
<accession>A0A2S6NLG1</accession>
<dbReference type="PROSITE" id="PS51340">
    <property type="entry name" value="MOSC"/>
    <property type="match status" value="1"/>
</dbReference>
<dbReference type="InterPro" id="IPR052716">
    <property type="entry name" value="MOSC_domain"/>
</dbReference>
<gene>
    <name evidence="2" type="ORF">CCS01_05800</name>
</gene>
<evidence type="ECO:0000313" key="2">
    <source>
        <dbReference type="EMBL" id="PPQ36108.1"/>
    </source>
</evidence>
<dbReference type="EMBL" id="NHRY01000062">
    <property type="protein sequence ID" value="PPQ36108.1"/>
    <property type="molecule type" value="Genomic_DNA"/>
</dbReference>
<dbReference type="GO" id="GO:0030151">
    <property type="term" value="F:molybdenum ion binding"/>
    <property type="evidence" value="ECO:0007669"/>
    <property type="project" value="InterPro"/>
</dbReference>
<dbReference type="OrthoDB" id="581532at2"/>
<evidence type="ECO:0000313" key="3">
    <source>
        <dbReference type="Proteomes" id="UP000239724"/>
    </source>
</evidence>